<dbReference type="EnsemblPlants" id="AUR62032800-RA">
    <property type="protein sequence ID" value="AUR62032800-RA:cds"/>
    <property type="gene ID" value="AUR62032800"/>
</dbReference>
<keyword evidence="2" id="KW-0677">Repeat</keyword>
<protein>
    <recommendedName>
        <fullName evidence="4">EF-hand domain-containing protein</fullName>
    </recommendedName>
</protein>
<keyword evidence="1" id="KW-0479">Metal-binding</keyword>
<dbReference type="InterPro" id="IPR039647">
    <property type="entry name" value="EF_hand_pair_protein_CML-like"/>
</dbReference>
<dbReference type="InterPro" id="IPR018247">
    <property type="entry name" value="EF_Hand_1_Ca_BS"/>
</dbReference>
<evidence type="ECO:0000313" key="6">
    <source>
        <dbReference type="Proteomes" id="UP000596660"/>
    </source>
</evidence>
<dbReference type="PROSITE" id="PS00018">
    <property type="entry name" value="EF_HAND_1"/>
    <property type="match status" value="1"/>
</dbReference>
<feature type="domain" description="EF-hand" evidence="4">
    <location>
        <begin position="69"/>
        <end position="104"/>
    </location>
</feature>
<dbReference type="Pfam" id="PF13499">
    <property type="entry name" value="EF-hand_7"/>
    <property type="match status" value="1"/>
</dbReference>
<dbReference type="PROSITE" id="PS50222">
    <property type="entry name" value="EF_HAND_2"/>
    <property type="match status" value="2"/>
</dbReference>
<dbReference type="CDD" id="cd00051">
    <property type="entry name" value="EFh"/>
    <property type="match status" value="1"/>
</dbReference>
<dbReference type="OMA" id="ARPINDC"/>
<organism evidence="5 6">
    <name type="scientific">Chenopodium quinoa</name>
    <name type="common">Quinoa</name>
    <dbReference type="NCBI Taxonomy" id="63459"/>
    <lineage>
        <taxon>Eukaryota</taxon>
        <taxon>Viridiplantae</taxon>
        <taxon>Streptophyta</taxon>
        <taxon>Embryophyta</taxon>
        <taxon>Tracheophyta</taxon>
        <taxon>Spermatophyta</taxon>
        <taxon>Magnoliopsida</taxon>
        <taxon>eudicotyledons</taxon>
        <taxon>Gunneridae</taxon>
        <taxon>Pentapetalae</taxon>
        <taxon>Caryophyllales</taxon>
        <taxon>Chenopodiaceae</taxon>
        <taxon>Chenopodioideae</taxon>
        <taxon>Atripliceae</taxon>
        <taxon>Chenopodium</taxon>
    </lineage>
</organism>
<dbReference type="InterPro" id="IPR011992">
    <property type="entry name" value="EF-hand-dom_pair"/>
</dbReference>
<evidence type="ECO:0000313" key="5">
    <source>
        <dbReference type="EnsemblPlants" id="AUR62032800-RA:cds"/>
    </source>
</evidence>
<dbReference type="AlphaFoldDB" id="A0A803MNE9"/>
<dbReference type="SMART" id="SM00054">
    <property type="entry name" value="EFh"/>
    <property type="match status" value="2"/>
</dbReference>
<dbReference type="Gene3D" id="1.10.238.10">
    <property type="entry name" value="EF-hand"/>
    <property type="match status" value="1"/>
</dbReference>
<reference evidence="5" key="1">
    <citation type="journal article" date="2017" name="Nature">
        <title>The genome of Chenopodium quinoa.</title>
        <authorList>
            <person name="Jarvis D.E."/>
            <person name="Ho Y.S."/>
            <person name="Lightfoot D.J."/>
            <person name="Schmoeckel S.M."/>
            <person name="Li B."/>
            <person name="Borm T.J.A."/>
            <person name="Ohyanagi H."/>
            <person name="Mineta K."/>
            <person name="Michell C.T."/>
            <person name="Saber N."/>
            <person name="Kharbatia N.M."/>
            <person name="Rupper R.R."/>
            <person name="Sharp A.R."/>
            <person name="Dally N."/>
            <person name="Boughton B.A."/>
            <person name="Woo Y.H."/>
            <person name="Gao G."/>
            <person name="Schijlen E.G.W.M."/>
            <person name="Guo X."/>
            <person name="Momin A.A."/>
            <person name="Negrao S."/>
            <person name="Al-Babili S."/>
            <person name="Gehring C."/>
            <person name="Roessner U."/>
            <person name="Jung C."/>
            <person name="Murphy K."/>
            <person name="Arold S.T."/>
            <person name="Gojobori T."/>
            <person name="van der Linden C.G."/>
            <person name="van Loo E.N."/>
            <person name="Jellen E.N."/>
            <person name="Maughan P.J."/>
            <person name="Tester M."/>
        </authorList>
    </citation>
    <scope>NUCLEOTIDE SEQUENCE [LARGE SCALE GENOMIC DNA]</scope>
    <source>
        <strain evidence="5">cv. PI 614886</strain>
    </source>
</reference>
<sequence length="142" mass="16116">MKSSSVTNTSVARPINDCDGNGEMIVISVNDVNMVMESLGMCNGVIEDSNDMNVFNKGDFEGLFEEEEPCLEEIFEVFQVFYENKDGFIDAMELRRVLCSLGYLKEGSNVERCKKMIRGFDRDNDGLLDFNDFLVFMHSCLC</sequence>
<dbReference type="Proteomes" id="UP000596660">
    <property type="component" value="Unplaced"/>
</dbReference>
<keyword evidence="6" id="KW-1185">Reference proteome</keyword>
<evidence type="ECO:0000256" key="3">
    <source>
        <dbReference type="ARBA" id="ARBA00022837"/>
    </source>
</evidence>
<accession>A0A803MNE9</accession>
<dbReference type="GO" id="GO:0005509">
    <property type="term" value="F:calcium ion binding"/>
    <property type="evidence" value="ECO:0007669"/>
    <property type="project" value="InterPro"/>
</dbReference>
<name>A0A803MNE9_CHEQI</name>
<reference evidence="5" key="2">
    <citation type="submission" date="2021-03" db="UniProtKB">
        <authorList>
            <consortium name="EnsemblPlants"/>
        </authorList>
    </citation>
    <scope>IDENTIFICATION</scope>
</reference>
<dbReference type="Gramene" id="AUR62032800-RA">
    <property type="protein sequence ID" value="AUR62032800-RA:cds"/>
    <property type="gene ID" value="AUR62032800"/>
</dbReference>
<feature type="domain" description="EF-hand" evidence="4">
    <location>
        <begin position="108"/>
        <end position="142"/>
    </location>
</feature>
<evidence type="ECO:0000256" key="2">
    <source>
        <dbReference type="ARBA" id="ARBA00022737"/>
    </source>
</evidence>
<keyword evidence="3" id="KW-0106">Calcium</keyword>
<proteinExistence type="predicted"/>
<dbReference type="PANTHER" id="PTHR10891">
    <property type="entry name" value="EF-HAND CALCIUM-BINDING DOMAIN CONTAINING PROTEIN"/>
    <property type="match status" value="1"/>
</dbReference>
<dbReference type="SUPFAM" id="SSF47473">
    <property type="entry name" value="EF-hand"/>
    <property type="match status" value="1"/>
</dbReference>
<dbReference type="InterPro" id="IPR002048">
    <property type="entry name" value="EF_hand_dom"/>
</dbReference>
<evidence type="ECO:0000256" key="1">
    <source>
        <dbReference type="ARBA" id="ARBA00022723"/>
    </source>
</evidence>
<evidence type="ECO:0000259" key="4">
    <source>
        <dbReference type="PROSITE" id="PS50222"/>
    </source>
</evidence>